<protein>
    <submittedName>
        <fullName evidence="1">Unannotated protein</fullName>
    </submittedName>
</protein>
<reference evidence="1" key="1">
    <citation type="submission" date="2020-05" db="EMBL/GenBank/DDBJ databases">
        <authorList>
            <person name="Chiriac C."/>
            <person name="Salcher M."/>
            <person name="Ghai R."/>
            <person name="Kavagutti S V."/>
        </authorList>
    </citation>
    <scope>NUCLEOTIDE SEQUENCE</scope>
</reference>
<evidence type="ECO:0000313" key="1">
    <source>
        <dbReference type="EMBL" id="CAB5115225.1"/>
    </source>
</evidence>
<dbReference type="EMBL" id="CAFBRU010000087">
    <property type="protein sequence ID" value="CAB5115225.1"/>
    <property type="molecule type" value="Genomic_DNA"/>
</dbReference>
<accession>A0A6J7VTT0</accession>
<gene>
    <name evidence="1" type="ORF">UFOPK4420_00725</name>
</gene>
<proteinExistence type="predicted"/>
<name>A0A6J7VTT0_9ZZZZ</name>
<dbReference type="AlphaFoldDB" id="A0A6J7VTT0"/>
<sequence length="88" mass="9270">MNVDIAKSSWATIASVCLVPNLAIWSIAPITPSTWATFISKVPYSVDQESLLANFVCIPILSATNLLSESALIITLASVNAFSASGKN</sequence>
<organism evidence="1">
    <name type="scientific">freshwater metagenome</name>
    <dbReference type="NCBI Taxonomy" id="449393"/>
    <lineage>
        <taxon>unclassified sequences</taxon>
        <taxon>metagenomes</taxon>
        <taxon>ecological metagenomes</taxon>
    </lineage>
</organism>